<dbReference type="GO" id="GO:0042158">
    <property type="term" value="P:lipoprotein biosynthetic process"/>
    <property type="evidence" value="ECO:0007669"/>
    <property type="project" value="UniProtKB-UniRule"/>
</dbReference>
<comment type="similarity">
    <text evidence="1 7">Belongs to the Lgt family.</text>
</comment>
<evidence type="ECO:0000256" key="4">
    <source>
        <dbReference type="ARBA" id="ARBA00022692"/>
    </source>
</evidence>
<dbReference type="HAMAP" id="MF_01147">
    <property type="entry name" value="Lgt"/>
    <property type="match status" value="1"/>
</dbReference>
<evidence type="ECO:0000256" key="6">
    <source>
        <dbReference type="ARBA" id="ARBA00023136"/>
    </source>
</evidence>
<name>A0A3M0FVU1_9FLAO</name>
<dbReference type="Proteomes" id="UP000281985">
    <property type="component" value="Unassembled WGS sequence"/>
</dbReference>
<keyword evidence="9" id="KW-1185">Reference proteome</keyword>
<keyword evidence="3 7" id="KW-0808">Transferase</keyword>
<protein>
    <recommendedName>
        <fullName evidence="7">Phosphatidylglycerol--prolipoprotein diacylglyceryl transferase</fullName>
        <ecNumber evidence="7">2.5.1.145</ecNumber>
    </recommendedName>
</protein>
<keyword evidence="8" id="KW-0449">Lipoprotein</keyword>
<keyword evidence="6 7" id="KW-0472">Membrane</keyword>
<dbReference type="UniPathway" id="UPA00664"/>
<dbReference type="RefSeq" id="WP_121918048.1">
    <property type="nucleotide sequence ID" value="NZ_REFV01000013.1"/>
</dbReference>
<reference evidence="8 9" key="1">
    <citation type="submission" date="2018-10" db="EMBL/GenBank/DDBJ databases">
        <title>Dokdonia luteus sp. nov., isolated from sea water.</title>
        <authorList>
            <person name="Zhou L.Y."/>
            <person name="Du Z.J."/>
        </authorList>
    </citation>
    <scope>NUCLEOTIDE SEQUENCE [LARGE SCALE GENOMIC DNA]</scope>
    <source>
        <strain evidence="8 9">SH27</strain>
    </source>
</reference>
<keyword evidence="2 7" id="KW-1003">Cell membrane</keyword>
<evidence type="ECO:0000313" key="9">
    <source>
        <dbReference type="Proteomes" id="UP000281985"/>
    </source>
</evidence>
<comment type="catalytic activity">
    <reaction evidence="7">
        <text>L-cysteinyl-[prolipoprotein] + a 1,2-diacyl-sn-glycero-3-phospho-(1'-sn-glycerol) = an S-1,2-diacyl-sn-glyceryl-L-cysteinyl-[prolipoprotein] + sn-glycerol 1-phosphate + H(+)</text>
        <dbReference type="Rhea" id="RHEA:56712"/>
        <dbReference type="Rhea" id="RHEA-COMP:14679"/>
        <dbReference type="Rhea" id="RHEA-COMP:14680"/>
        <dbReference type="ChEBI" id="CHEBI:15378"/>
        <dbReference type="ChEBI" id="CHEBI:29950"/>
        <dbReference type="ChEBI" id="CHEBI:57685"/>
        <dbReference type="ChEBI" id="CHEBI:64716"/>
        <dbReference type="ChEBI" id="CHEBI:140658"/>
        <dbReference type="EC" id="2.5.1.145"/>
    </reaction>
</comment>
<keyword evidence="4 7" id="KW-0812">Transmembrane</keyword>
<proteinExistence type="inferred from homology"/>
<dbReference type="InterPro" id="IPR001640">
    <property type="entry name" value="Lgt"/>
</dbReference>
<feature type="transmembrane region" description="Helical" evidence="7">
    <location>
        <begin position="61"/>
        <end position="82"/>
    </location>
</feature>
<dbReference type="AlphaFoldDB" id="A0A3M0FVU1"/>
<dbReference type="GO" id="GO:0005886">
    <property type="term" value="C:plasma membrane"/>
    <property type="evidence" value="ECO:0007669"/>
    <property type="project" value="UniProtKB-SubCell"/>
</dbReference>
<dbReference type="Pfam" id="PF01790">
    <property type="entry name" value="LGT"/>
    <property type="match status" value="1"/>
</dbReference>
<gene>
    <name evidence="7 8" type="primary">lgt</name>
    <name evidence="8" type="ORF">EAX61_12545</name>
</gene>
<evidence type="ECO:0000256" key="5">
    <source>
        <dbReference type="ARBA" id="ARBA00022989"/>
    </source>
</evidence>
<keyword evidence="5 7" id="KW-1133">Transmembrane helix</keyword>
<feature type="transmembrane region" description="Helical" evidence="7">
    <location>
        <begin position="20"/>
        <end position="41"/>
    </location>
</feature>
<sequence length="311" mass="35332">MHSVLLPLKFTWNPVSGIDLGFLTIHFYSLMFVVAFSIGFLIMKHIFKREGVAPEKLDSLFIYAVVSILLGARLGHVLFYQIDLLWQDPLAVFLPIRTVPEFEFTGFRGLASHGAAIAVPIALYLYNKKILKKTWLWILDRVVITCASGAVFVRIGNFLNSEMVGHKTDNPIGIKFVQDEISERQAVNLTGIKDPGKAYQALTDDPQFAEVISAIPYRYPGQLMESFGYIFVFLILFTLYWKTDARKKPGFLFGLFLLLLMTVRFIVENFKVPQVMERGDWGLNTGQLLSIPFILIGLYFVFTAKKKEDAI</sequence>
<evidence type="ECO:0000256" key="3">
    <source>
        <dbReference type="ARBA" id="ARBA00022679"/>
    </source>
</evidence>
<comment type="function">
    <text evidence="7">Catalyzes the transfer of the diacylglyceryl group from phosphatidylglycerol to the sulfhydryl group of the N-terminal cysteine of a prolipoprotein, the first step in the formation of mature lipoproteins.</text>
</comment>
<dbReference type="EMBL" id="REFV01000013">
    <property type="protein sequence ID" value="RMB56890.1"/>
    <property type="molecule type" value="Genomic_DNA"/>
</dbReference>
<dbReference type="OrthoDB" id="871140at2"/>
<feature type="transmembrane region" description="Helical" evidence="7">
    <location>
        <begin position="287"/>
        <end position="304"/>
    </location>
</feature>
<dbReference type="NCBIfam" id="TIGR00544">
    <property type="entry name" value="lgt"/>
    <property type="match status" value="1"/>
</dbReference>
<organism evidence="8 9">
    <name type="scientific">Dokdonia sinensis</name>
    <dbReference type="NCBI Taxonomy" id="2479847"/>
    <lineage>
        <taxon>Bacteria</taxon>
        <taxon>Pseudomonadati</taxon>
        <taxon>Bacteroidota</taxon>
        <taxon>Flavobacteriia</taxon>
        <taxon>Flavobacteriales</taxon>
        <taxon>Flavobacteriaceae</taxon>
        <taxon>Dokdonia</taxon>
    </lineage>
</organism>
<dbReference type="EC" id="2.5.1.145" evidence="7"/>
<evidence type="ECO:0000256" key="2">
    <source>
        <dbReference type="ARBA" id="ARBA00022475"/>
    </source>
</evidence>
<accession>A0A3M0FVU1</accession>
<evidence type="ECO:0000256" key="7">
    <source>
        <dbReference type="HAMAP-Rule" id="MF_01147"/>
    </source>
</evidence>
<comment type="caution">
    <text evidence="8">The sequence shown here is derived from an EMBL/GenBank/DDBJ whole genome shotgun (WGS) entry which is preliminary data.</text>
</comment>
<evidence type="ECO:0000313" key="8">
    <source>
        <dbReference type="EMBL" id="RMB56890.1"/>
    </source>
</evidence>
<comment type="subcellular location">
    <subcellularLocation>
        <location evidence="7">Cell membrane</location>
        <topology evidence="7">Multi-pass membrane protein</topology>
    </subcellularLocation>
</comment>
<feature type="transmembrane region" description="Helical" evidence="7">
    <location>
        <begin position="138"/>
        <end position="159"/>
    </location>
</feature>
<feature type="transmembrane region" description="Helical" evidence="7">
    <location>
        <begin position="226"/>
        <end position="243"/>
    </location>
</feature>
<dbReference type="GO" id="GO:0008961">
    <property type="term" value="F:phosphatidylglycerol-prolipoprotein diacylglyceryl transferase activity"/>
    <property type="evidence" value="ECO:0007669"/>
    <property type="project" value="UniProtKB-UniRule"/>
</dbReference>
<feature type="binding site" evidence="7">
    <location>
        <position position="154"/>
    </location>
    <ligand>
        <name>a 1,2-diacyl-sn-glycero-3-phospho-(1'-sn-glycerol)</name>
        <dbReference type="ChEBI" id="CHEBI:64716"/>
    </ligand>
</feature>
<feature type="transmembrane region" description="Helical" evidence="7">
    <location>
        <begin position="102"/>
        <end position="126"/>
    </location>
</feature>
<dbReference type="PANTHER" id="PTHR30589">
    <property type="entry name" value="PROLIPOPROTEIN DIACYLGLYCERYL TRANSFERASE"/>
    <property type="match status" value="1"/>
</dbReference>
<comment type="pathway">
    <text evidence="7">Protein modification; lipoprotein biosynthesis (diacylglyceryl transfer).</text>
</comment>
<feature type="transmembrane region" description="Helical" evidence="7">
    <location>
        <begin position="250"/>
        <end position="267"/>
    </location>
</feature>
<dbReference type="PANTHER" id="PTHR30589:SF0">
    <property type="entry name" value="PHOSPHATIDYLGLYCEROL--PROLIPOPROTEIN DIACYLGLYCERYL TRANSFERASE"/>
    <property type="match status" value="1"/>
</dbReference>
<evidence type="ECO:0000256" key="1">
    <source>
        <dbReference type="ARBA" id="ARBA00007150"/>
    </source>
</evidence>